<dbReference type="Proteomes" id="UP000247371">
    <property type="component" value="Unassembled WGS sequence"/>
</dbReference>
<name>A0A2V4QY03_9PROT</name>
<reference evidence="1 2" key="1">
    <citation type="submission" date="2017-07" db="EMBL/GenBank/DDBJ databases">
        <title>A draft genome sequence of Komagataeibacter swingsii LMG 22125.</title>
        <authorList>
            <person name="Skraban J."/>
            <person name="Cleenwerck I."/>
            <person name="Vandamme P."/>
            <person name="Trcek J."/>
        </authorList>
    </citation>
    <scope>NUCLEOTIDE SEQUENCE [LARGE SCALE GENOMIC DNA]</scope>
    <source>
        <strain evidence="1 2">LMG 22125</strain>
    </source>
</reference>
<dbReference type="AlphaFoldDB" id="A0A2V4QY03"/>
<dbReference type="EMBL" id="NKUB01000011">
    <property type="protein sequence ID" value="PYD69461.1"/>
    <property type="molecule type" value="Genomic_DNA"/>
</dbReference>
<accession>A0A2V4QY03</accession>
<comment type="caution">
    <text evidence="1">The sequence shown here is derived from an EMBL/GenBank/DDBJ whole genome shotgun (WGS) entry which is preliminary data.</text>
</comment>
<evidence type="ECO:0000313" key="2">
    <source>
        <dbReference type="Proteomes" id="UP000247371"/>
    </source>
</evidence>
<protein>
    <submittedName>
        <fullName evidence="1">Chromosome partitioning protein</fullName>
    </submittedName>
</protein>
<organism evidence="1 2">
    <name type="scientific">Komagataeibacter swingsii</name>
    <dbReference type="NCBI Taxonomy" id="215220"/>
    <lineage>
        <taxon>Bacteria</taxon>
        <taxon>Pseudomonadati</taxon>
        <taxon>Pseudomonadota</taxon>
        <taxon>Alphaproteobacteria</taxon>
        <taxon>Acetobacterales</taxon>
        <taxon>Acetobacteraceae</taxon>
        <taxon>Komagataeibacter</taxon>
    </lineage>
</organism>
<keyword evidence="2" id="KW-1185">Reference proteome</keyword>
<gene>
    <name evidence="1" type="ORF">CFR76_10100</name>
</gene>
<evidence type="ECO:0000313" key="1">
    <source>
        <dbReference type="EMBL" id="PYD69461.1"/>
    </source>
</evidence>
<sequence>MTEPPIKLTRRGQEMLAKIRTRALHDALRDQEKQPAMDAVLTALLIRATAGCALKTDVLARLVDREGDITIPPADQLVRLACEVLARDVHITPEHRQNTVTYSQDHYARAEWIGALMDADYSMPRLDTAEILGEMSGDQLRILSALVATRHGKPPAKVGELREWLVGKLPDWQPVPFHAPGPVRTPFRVMEEA</sequence>
<proteinExistence type="predicted"/>